<proteinExistence type="predicted"/>
<dbReference type="PANTHER" id="PTHR43854:SF1">
    <property type="entry name" value="INDOLEPYRUVATE OXIDOREDUCTASE SUBUNIT IORB"/>
    <property type="match status" value="1"/>
</dbReference>
<evidence type="ECO:0000313" key="4">
    <source>
        <dbReference type="Proteomes" id="UP000243205"/>
    </source>
</evidence>
<dbReference type="SUPFAM" id="SSF53323">
    <property type="entry name" value="Pyruvate-ferredoxin oxidoreductase, PFOR, domain III"/>
    <property type="match status" value="1"/>
</dbReference>
<dbReference type="Proteomes" id="UP000243205">
    <property type="component" value="Unassembled WGS sequence"/>
</dbReference>
<keyword evidence="1" id="KW-0560">Oxidoreductase</keyword>
<dbReference type="AlphaFoldDB" id="A0A1G7AH92"/>
<protein>
    <submittedName>
        <fullName evidence="3">Indolepyruvate ferredoxin oxidoreductase beta subunit</fullName>
    </submittedName>
</protein>
<evidence type="ECO:0000259" key="2">
    <source>
        <dbReference type="Pfam" id="PF01558"/>
    </source>
</evidence>
<dbReference type="Pfam" id="PF01558">
    <property type="entry name" value="POR"/>
    <property type="match status" value="1"/>
</dbReference>
<dbReference type="NCBIfam" id="NF005325">
    <property type="entry name" value="PRK06853.1-5"/>
    <property type="match status" value="1"/>
</dbReference>
<dbReference type="InterPro" id="IPR052198">
    <property type="entry name" value="IorB_Oxidoreductase"/>
</dbReference>
<feature type="domain" description="Pyruvate/ketoisovalerate oxidoreductase catalytic" evidence="2">
    <location>
        <begin position="13"/>
        <end position="190"/>
    </location>
</feature>
<name>A0A1G7AH92_9BACT</name>
<keyword evidence="3" id="KW-0670">Pyruvate</keyword>
<dbReference type="GO" id="GO:0016903">
    <property type="term" value="F:oxidoreductase activity, acting on the aldehyde or oxo group of donors"/>
    <property type="evidence" value="ECO:0007669"/>
    <property type="project" value="InterPro"/>
</dbReference>
<organism evidence="3 4">
    <name type="scientific">Desulfuromonas thiophila</name>
    <dbReference type="NCBI Taxonomy" id="57664"/>
    <lineage>
        <taxon>Bacteria</taxon>
        <taxon>Pseudomonadati</taxon>
        <taxon>Thermodesulfobacteriota</taxon>
        <taxon>Desulfuromonadia</taxon>
        <taxon>Desulfuromonadales</taxon>
        <taxon>Desulfuromonadaceae</taxon>
        <taxon>Desulfuromonas</taxon>
    </lineage>
</organism>
<keyword evidence="4" id="KW-1185">Reference proteome</keyword>
<dbReference type="InterPro" id="IPR002869">
    <property type="entry name" value="Pyrv_flavodox_OxRed_cen"/>
</dbReference>
<evidence type="ECO:0000313" key="3">
    <source>
        <dbReference type="EMBL" id="SDE14132.1"/>
    </source>
</evidence>
<dbReference type="InterPro" id="IPR019752">
    <property type="entry name" value="Pyrv/ketoisovalerate_OxRed_cat"/>
</dbReference>
<dbReference type="RefSeq" id="WP_092077066.1">
    <property type="nucleotide sequence ID" value="NZ_CALFZY010000038.1"/>
</dbReference>
<dbReference type="STRING" id="57664.SAMN05661003_10445"/>
<dbReference type="EMBL" id="FNAQ01000004">
    <property type="protein sequence ID" value="SDE14132.1"/>
    <property type="molecule type" value="Genomic_DNA"/>
</dbReference>
<accession>A0A1G7AH92</accession>
<dbReference type="NCBIfam" id="NF005322">
    <property type="entry name" value="PRK06853.1-2"/>
    <property type="match status" value="1"/>
</dbReference>
<reference evidence="4" key="1">
    <citation type="submission" date="2016-10" db="EMBL/GenBank/DDBJ databases">
        <authorList>
            <person name="Varghese N."/>
            <person name="Submissions S."/>
        </authorList>
    </citation>
    <scope>NUCLEOTIDE SEQUENCE [LARGE SCALE GENOMIC DNA]</scope>
    <source>
        <strain evidence="4">DSM 8987</strain>
    </source>
</reference>
<evidence type="ECO:0000256" key="1">
    <source>
        <dbReference type="ARBA" id="ARBA00023002"/>
    </source>
</evidence>
<gene>
    <name evidence="3" type="ORF">SAMN05661003_10445</name>
</gene>
<sequence>MAKTTNILLVGVGGQGILLASEVLSEVLMLAGFDVKKNEIHGMSQRGGSVVSHVRYGAKVYSPIIPEGEADILFGFELLETCRYLSLLRAEGQVVSNSLRIMPPAVATGRETYPADLQQRISRQVPRTRLIDGLQLALQAGNARTVNTVLLGALSCLLQLDEALWLEALRTMVPQRFIDENLRAFELGRQAGQAAA</sequence>
<dbReference type="PANTHER" id="PTHR43854">
    <property type="entry name" value="INDOLEPYRUVATE OXIDOREDUCTASE SUBUNIT IORB"/>
    <property type="match status" value="1"/>
</dbReference>
<dbReference type="Gene3D" id="3.40.920.10">
    <property type="entry name" value="Pyruvate-ferredoxin oxidoreductase, PFOR, domain III"/>
    <property type="match status" value="1"/>
</dbReference>
<dbReference type="OrthoDB" id="9800445at2"/>